<accession>A0A6J5MFJ7</accession>
<dbReference type="EMBL" id="LR797237">
    <property type="protein sequence ID" value="CAB4195362.1"/>
    <property type="molecule type" value="Genomic_DNA"/>
</dbReference>
<sequence>MIIWWGFIAVATCFEPVIGLATALALGLCLLGMWLGGKAGLK</sequence>
<evidence type="ECO:0000313" key="6">
    <source>
        <dbReference type="EMBL" id="CAB4221912.1"/>
    </source>
</evidence>
<dbReference type="EMBL" id="LR796442">
    <property type="protein sequence ID" value="CAB4144981.1"/>
    <property type="molecule type" value="Genomic_DNA"/>
</dbReference>
<evidence type="ECO:0000313" key="3">
    <source>
        <dbReference type="EMBL" id="CAB4168898.1"/>
    </source>
</evidence>
<proteinExistence type="predicted"/>
<dbReference type="EMBL" id="LR797004">
    <property type="protein sequence ID" value="CAB4180743.1"/>
    <property type="molecule type" value="Genomic_DNA"/>
</dbReference>
<evidence type="ECO:0000313" key="2">
    <source>
        <dbReference type="EMBL" id="CAB4144981.1"/>
    </source>
</evidence>
<organism evidence="2">
    <name type="scientific">uncultured Caudovirales phage</name>
    <dbReference type="NCBI Taxonomy" id="2100421"/>
    <lineage>
        <taxon>Viruses</taxon>
        <taxon>Duplodnaviria</taxon>
        <taxon>Heunggongvirae</taxon>
        <taxon>Uroviricota</taxon>
        <taxon>Caudoviricetes</taxon>
        <taxon>Peduoviridae</taxon>
        <taxon>Maltschvirus</taxon>
        <taxon>Maltschvirus maltsch</taxon>
    </lineage>
</organism>
<feature type="transmembrane region" description="Helical" evidence="1">
    <location>
        <begin position="6"/>
        <end position="35"/>
    </location>
</feature>
<evidence type="ECO:0000313" key="5">
    <source>
        <dbReference type="EMBL" id="CAB4195362.1"/>
    </source>
</evidence>
<keyword evidence="1" id="KW-1133">Transmembrane helix</keyword>
<evidence type="ECO:0000313" key="4">
    <source>
        <dbReference type="EMBL" id="CAB4180743.1"/>
    </source>
</evidence>
<dbReference type="EMBL" id="LR796839">
    <property type="protein sequence ID" value="CAB4168898.1"/>
    <property type="molecule type" value="Genomic_DNA"/>
</dbReference>
<name>A0A6J5MFJ7_9CAUD</name>
<protein>
    <submittedName>
        <fullName evidence="2">Uncharacterized protein</fullName>
    </submittedName>
</protein>
<keyword evidence="1" id="KW-0472">Membrane</keyword>
<reference evidence="2" key="1">
    <citation type="submission" date="2020-04" db="EMBL/GenBank/DDBJ databases">
        <authorList>
            <person name="Chiriac C."/>
            <person name="Salcher M."/>
            <person name="Ghai R."/>
            <person name="Kavagutti S V."/>
        </authorList>
    </citation>
    <scope>NUCLEOTIDE SEQUENCE</scope>
</reference>
<keyword evidence="1" id="KW-0812">Transmembrane</keyword>
<evidence type="ECO:0000256" key="1">
    <source>
        <dbReference type="SAM" id="Phobius"/>
    </source>
</evidence>
<gene>
    <name evidence="4" type="ORF">UFOVP1053_3</name>
    <name evidence="5" type="ORF">UFOVP1297_8</name>
    <name evidence="6" type="ORF">UFOVP1647_48</name>
    <name evidence="2" type="ORF">UFOVP472_3</name>
    <name evidence="3" type="ORF">UFOVP891_2</name>
</gene>
<dbReference type="EMBL" id="LR797507">
    <property type="protein sequence ID" value="CAB4221912.1"/>
    <property type="molecule type" value="Genomic_DNA"/>
</dbReference>